<accession>A0A6G1EMR2</accession>
<gene>
    <name evidence="2" type="ORF">E2562_018721</name>
</gene>
<proteinExistence type="predicted"/>
<dbReference type="InterPro" id="IPR048840">
    <property type="entry name" value="PolA_pol_NTPase"/>
</dbReference>
<sequence>MKGEIWAVGEEVAWAQAGCHPLTGWARVTGGTIRGRRRPGPGEHGAARLYESVEETAVREEVLCNLRDVVDRWVKRLMRQPGYPDGMVDQATTLVLPFDSEHGLELHSHRRLRQRPCGELLRKS</sequence>
<organism evidence="2 3">
    <name type="scientific">Oryza meyeriana var. granulata</name>
    <dbReference type="NCBI Taxonomy" id="110450"/>
    <lineage>
        <taxon>Eukaryota</taxon>
        <taxon>Viridiplantae</taxon>
        <taxon>Streptophyta</taxon>
        <taxon>Embryophyta</taxon>
        <taxon>Tracheophyta</taxon>
        <taxon>Spermatophyta</taxon>
        <taxon>Magnoliopsida</taxon>
        <taxon>Liliopsida</taxon>
        <taxon>Poales</taxon>
        <taxon>Poaceae</taxon>
        <taxon>BOP clade</taxon>
        <taxon>Oryzoideae</taxon>
        <taxon>Oryzeae</taxon>
        <taxon>Oryzinae</taxon>
        <taxon>Oryza</taxon>
        <taxon>Oryza meyeriana</taxon>
    </lineage>
</organism>
<evidence type="ECO:0000313" key="2">
    <source>
        <dbReference type="EMBL" id="KAF0925918.1"/>
    </source>
</evidence>
<evidence type="ECO:0000313" key="3">
    <source>
        <dbReference type="Proteomes" id="UP000479710"/>
    </source>
</evidence>
<dbReference type="AlphaFoldDB" id="A0A6G1EMR2"/>
<dbReference type="OrthoDB" id="412748at2759"/>
<dbReference type="Proteomes" id="UP000479710">
    <property type="component" value="Unassembled WGS sequence"/>
</dbReference>
<reference evidence="2 3" key="1">
    <citation type="submission" date="2019-11" db="EMBL/GenBank/DDBJ databases">
        <title>Whole genome sequence of Oryza granulata.</title>
        <authorList>
            <person name="Li W."/>
        </authorList>
    </citation>
    <scope>NUCLEOTIDE SEQUENCE [LARGE SCALE GENOMIC DNA]</scope>
    <source>
        <strain evidence="3">cv. Menghai</strain>
        <tissue evidence="2">Leaf</tissue>
    </source>
</reference>
<protein>
    <recommendedName>
        <fullName evidence="1">Poly(A) polymerase nucleotidyltransferase domain-containing protein</fullName>
    </recommendedName>
</protein>
<name>A0A6G1EMR2_9ORYZ</name>
<evidence type="ECO:0000259" key="1">
    <source>
        <dbReference type="Pfam" id="PF20750"/>
    </source>
</evidence>
<dbReference type="Pfam" id="PF20750">
    <property type="entry name" value="PAP_NTPase"/>
    <property type="match status" value="1"/>
</dbReference>
<dbReference type="EMBL" id="SPHZ02000003">
    <property type="protein sequence ID" value="KAF0925918.1"/>
    <property type="molecule type" value="Genomic_DNA"/>
</dbReference>
<comment type="caution">
    <text evidence="2">The sequence shown here is derived from an EMBL/GenBank/DDBJ whole genome shotgun (WGS) entry which is preliminary data.</text>
</comment>
<feature type="domain" description="Poly(A) polymerase nucleotidyltransferase" evidence="1">
    <location>
        <begin position="48"/>
        <end position="102"/>
    </location>
</feature>
<keyword evidence="3" id="KW-1185">Reference proteome</keyword>